<dbReference type="AlphaFoldDB" id="A0A317ST95"/>
<comment type="caution">
    <text evidence="1">The sequence shown here is derived from an EMBL/GenBank/DDBJ whole genome shotgun (WGS) entry which is preliminary data.</text>
</comment>
<reference evidence="1 2" key="1">
    <citation type="submission" date="2018-03" db="EMBL/GenBank/DDBJ databases">
        <title>Genomes of Pezizomycetes fungi and the evolution of truffles.</title>
        <authorList>
            <person name="Murat C."/>
            <person name="Payen T."/>
            <person name="Noel B."/>
            <person name="Kuo A."/>
            <person name="Martin F.M."/>
        </authorList>
    </citation>
    <scope>NUCLEOTIDE SEQUENCE [LARGE SCALE GENOMIC DNA]</scope>
    <source>
        <strain evidence="1">091103-1</strain>
    </source>
</reference>
<accession>A0A317ST95</accession>
<protein>
    <submittedName>
        <fullName evidence="1">Uncharacterized protein</fullName>
    </submittedName>
</protein>
<dbReference type="OrthoDB" id="5288318at2759"/>
<evidence type="ECO:0000313" key="2">
    <source>
        <dbReference type="Proteomes" id="UP000246991"/>
    </source>
</evidence>
<name>A0A317ST95_9PEZI</name>
<proteinExistence type="predicted"/>
<organism evidence="1 2">
    <name type="scientific">Tuber magnatum</name>
    <name type="common">white Piedmont truffle</name>
    <dbReference type="NCBI Taxonomy" id="42249"/>
    <lineage>
        <taxon>Eukaryota</taxon>
        <taxon>Fungi</taxon>
        <taxon>Dikarya</taxon>
        <taxon>Ascomycota</taxon>
        <taxon>Pezizomycotina</taxon>
        <taxon>Pezizomycetes</taxon>
        <taxon>Pezizales</taxon>
        <taxon>Tuberaceae</taxon>
        <taxon>Tuber</taxon>
    </lineage>
</organism>
<gene>
    <name evidence="1" type="ORF">C7212DRAFT_362570</name>
</gene>
<keyword evidence="2" id="KW-1185">Reference proteome</keyword>
<sequence>MESLITPYPIISLLSTHITQDDLINLSLTSQSTHYSLFTASRAHWRNLYSRTVPMSCSFATSQAGYHRFSVALKELQVGRCIRCFTAVCKGCVYDTSLHKRLSNWMRACTLRKRLRKVCTACESRRAMRRAKVCGCERAGVWICEGCSVGVEVSDDLFRREQQVIRPERANGTEMCWSANHRYGSEEKGETGEVQQRQQQQRGNMVVVCSWCEGLAGGEFPPS</sequence>
<dbReference type="EMBL" id="PYWC01000020">
    <property type="protein sequence ID" value="PWW77745.1"/>
    <property type="molecule type" value="Genomic_DNA"/>
</dbReference>
<dbReference type="Proteomes" id="UP000246991">
    <property type="component" value="Unassembled WGS sequence"/>
</dbReference>
<evidence type="ECO:0000313" key="1">
    <source>
        <dbReference type="EMBL" id="PWW77745.1"/>
    </source>
</evidence>